<dbReference type="AlphaFoldDB" id="A0AAD7ETI5"/>
<proteinExistence type="predicted"/>
<dbReference type="EMBL" id="JARIHO010000018">
    <property type="protein sequence ID" value="KAJ7348183.1"/>
    <property type="molecule type" value="Genomic_DNA"/>
</dbReference>
<keyword evidence="2" id="KW-1185">Reference proteome</keyword>
<reference evidence="1" key="1">
    <citation type="submission" date="2023-03" db="EMBL/GenBank/DDBJ databases">
        <title>Massive genome expansion in bonnet fungi (Mycena s.s.) driven by repeated elements and novel gene families across ecological guilds.</title>
        <authorList>
            <consortium name="Lawrence Berkeley National Laboratory"/>
            <person name="Harder C.B."/>
            <person name="Miyauchi S."/>
            <person name="Viragh M."/>
            <person name="Kuo A."/>
            <person name="Thoen E."/>
            <person name="Andreopoulos B."/>
            <person name="Lu D."/>
            <person name="Skrede I."/>
            <person name="Drula E."/>
            <person name="Henrissat B."/>
            <person name="Morin E."/>
            <person name="Kohler A."/>
            <person name="Barry K."/>
            <person name="LaButti K."/>
            <person name="Morin E."/>
            <person name="Salamov A."/>
            <person name="Lipzen A."/>
            <person name="Mereny Z."/>
            <person name="Hegedus B."/>
            <person name="Baldrian P."/>
            <person name="Stursova M."/>
            <person name="Weitz H."/>
            <person name="Taylor A."/>
            <person name="Grigoriev I.V."/>
            <person name="Nagy L.G."/>
            <person name="Martin F."/>
            <person name="Kauserud H."/>
        </authorList>
    </citation>
    <scope>NUCLEOTIDE SEQUENCE</scope>
    <source>
        <strain evidence="1">CBHHK002</strain>
    </source>
</reference>
<evidence type="ECO:0000313" key="2">
    <source>
        <dbReference type="Proteomes" id="UP001218218"/>
    </source>
</evidence>
<protein>
    <submittedName>
        <fullName evidence="1">Uncharacterized protein</fullName>
    </submittedName>
</protein>
<gene>
    <name evidence="1" type="ORF">DFH08DRAFT_808929</name>
</gene>
<organism evidence="1 2">
    <name type="scientific">Mycena albidolilacea</name>
    <dbReference type="NCBI Taxonomy" id="1033008"/>
    <lineage>
        <taxon>Eukaryota</taxon>
        <taxon>Fungi</taxon>
        <taxon>Dikarya</taxon>
        <taxon>Basidiomycota</taxon>
        <taxon>Agaricomycotina</taxon>
        <taxon>Agaricomycetes</taxon>
        <taxon>Agaricomycetidae</taxon>
        <taxon>Agaricales</taxon>
        <taxon>Marasmiineae</taxon>
        <taxon>Mycenaceae</taxon>
        <taxon>Mycena</taxon>
    </lineage>
</organism>
<sequence length="189" mass="21758">MAKNHKLVMAQGIIKYAAEAHHCFSAAYHSRNEDELYEKARIRMAAHHQWLKEHDVNWQRQKERARASDQKYHQNTYTVKDEPAAFFLSLKCPRGEAHREKAAVIAQEVAVDEEQAKRKEALMDWTQEWVAKKHGTQHAPRAPLRVALCGVPSENVEDRSTYLVFSPLTGFPRLTAILQTSSPILDRVF</sequence>
<name>A0AAD7ETI5_9AGAR</name>
<dbReference type="Proteomes" id="UP001218218">
    <property type="component" value="Unassembled WGS sequence"/>
</dbReference>
<comment type="caution">
    <text evidence="1">The sequence shown here is derived from an EMBL/GenBank/DDBJ whole genome shotgun (WGS) entry which is preliminary data.</text>
</comment>
<accession>A0AAD7ETI5</accession>
<evidence type="ECO:0000313" key="1">
    <source>
        <dbReference type="EMBL" id="KAJ7348183.1"/>
    </source>
</evidence>